<feature type="region of interest" description="Disordered" evidence="1">
    <location>
        <begin position="30"/>
        <end position="72"/>
    </location>
</feature>
<keyword evidence="3" id="KW-1185">Reference proteome</keyword>
<name>A0ABD0WH12_UMBPY</name>
<accession>A0ABD0WH12</accession>
<dbReference type="AlphaFoldDB" id="A0ABD0WH12"/>
<sequence>MFKPNLHPCMEEFIRPIQCRKLLDAWKPKEPENSCDLRRQTPACGPLMETSSLSSSAMSSPTMSPPQPRTRNWPDTFEIKWDTMPLTLRTAIQNGKRPLPGDRRQFIRILVDDMRKFEVNPSRGQCLMIAKAIVRQYPQSFADTMDDGRTTVGARYESILSQIKVRIEHLNRNNTLSRPRKSKALTVETPHRGPADSYGCVRWNPELPPEETSEALEEMRQRMTEIFSHEEHGKILTEFFRHNTRYEKVKAVLYRAGCSLTAPNIIQLLMAHFKEPLDALIIEADMSATPTMMQTVPLPECPRLILLGPTSPISGGLLARKARLSVKECPLCWGLQL</sequence>
<feature type="compositionally biased region" description="Basic and acidic residues" evidence="1">
    <location>
        <begin position="30"/>
        <end position="39"/>
    </location>
</feature>
<dbReference type="Proteomes" id="UP001557470">
    <property type="component" value="Unassembled WGS sequence"/>
</dbReference>
<evidence type="ECO:0000256" key="1">
    <source>
        <dbReference type="SAM" id="MobiDB-lite"/>
    </source>
</evidence>
<dbReference type="PANTHER" id="PTHR31025">
    <property type="entry name" value="SI:CH211-196P9.1-RELATED"/>
    <property type="match status" value="1"/>
</dbReference>
<dbReference type="EMBL" id="JAGEUA010000006">
    <property type="protein sequence ID" value="KAL0972824.1"/>
    <property type="molecule type" value="Genomic_DNA"/>
</dbReference>
<comment type="caution">
    <text evidence="2">The sequence shown here is derived from an EMBL/GenBank/DDBJ whole genome shotgun (WGS) entry which is preliminary data.</text>
</comment>
<feature type="compositionally biased region" description="Low complexity" evidence="1">
    <location>
        <begin position="46"/>
        <end position="62"/>
    </location>
</feature>
<gene>
    <name evidence="2" type="ORF">UPYG_G00195200</name>
</gene>
<reference evidence="2 3" key="1">
    <citation type="submission" date="2024-06" db="EMBL/GenBank/DDBJ databases">
        <authorList>
            <person name="Pan Q."/>
            <person name="Wen M."/>
            <person name="Jouanno E."/>
            <person name="Zahm M."/>
            <person name="Klopp C."/>
            <person name="Cabau C."/>
            <person name="Louis A."/>
            <person name="Berthelot C."/>
            <person name="Parey E."/>
            <person name="Roest Crollius H."/>
            <person name="Montfort J."/>
            <person name="Robinson-Rechavi M."/>
            <person name="Bouchez O."/>
            <person name="Lampietro C."/>
            <person name="Lopez Roques C."/>
            <person name="Donnadieu C."/>
            <person name="Postlethwait J."/>
            <person name="Bobe J."/>
            <person name="Verreycken H."/>
            <person name="Guiguen Y."/>
        </authorList>
    </citation>
    <scope>NUCLEOTIDE SEQUENCE [LARGE SCALE GENOMIC DNA]</scope>
    <source>
        <strain evidence="2">Up_M1</strain>
        <tissue evidence="2">Testis</tissue>
    </source>
</reference>
<organism evidence="2 3">
    <name type="scientific">Umbra pygmaea</name>
    <name type="common">Eastern mudminnow</name>
    <dbReference type="NCBI Taxonomy" id="75934"/>
    <lineage>
        <taxon>Eukaryota</taxon>
        <taxon>Metazoa</taxon>
        <taxon>Chordata</taxon>
        <taxon>Craniata</taxon>
        <taxon>Vertebrata</taxon>
        <taxon>Euteleostomi</taxon>
        <taxon>Actinopterygii</taxon>
        <taxon>Neopterygii</taxon>
        <taxon>Teleostei</taxon>
        <taxon>Protacanthopterygii</taxon>
        <taxon>Esociformes</taxon>
        <taxon>Umbridae</taxon>
        <taxon>Umbra</taxon>
    </lineage>
</organism>
<evidence type="ECO:0000313" key="3">
    <source>
        <dbReference type="Proteomes" id="UP001557470"/>
    </source>
</evidence>
<evidence type="ECO:0000313" key="2">
    <source>
        <dbReference type="EMBL" id="KAL0972824.1"/>
    </source>
</evidence>
<dbReference type="PANTHER" id="PTHR31025:SF30">
    <property type="entry name" value="SI:DKEY-15H8.17"/>
    <property type="match status" value="1"/>
</dbReference>
<proteinExistence type="predicted"/>
<protein>
    <submittedName>
        <fullName evidence="2">Uncharacterized protein</fullName>
    </submittedName>
</protein>